<organism evidence="1">
    <name type="scientific">viral metagenome</name>
    <dbReference type="NCBI Taxonomy" id="1070528"/>
    <lineage>
        <taxon>unclassified sequences</taxon>
        <taxon>metagenomes</taxon>
        <taxon>organismal metagenomes</taxon>
    </lineage>
</organism>
<dbReference type="EMBL" id="MN739861">
    <property type="protein sequence ID" value="QHT75017.1"/>
    <property type="molecule type" value="Genomic_DNA"/>
</dbReference>
<name>A0A6C0H3N6_9ZZZZ</name>
<protein>
    <submittedName>
        <fullName evidence="1">Uncharacterized protein</fullName>
    </submittedName>
</protein>
<sequence>MELNIDVLINSIKQIIPYYKENWQTLSTLTKQQMCI</sequence>
<dbReference type="AlphaFoldDB" id="A0A6C0H3N6"/>
<evidence type="ECO:0000313" key="1">
    <source>
        <dbReference type="EMBL" id="QHT75017.1"/>
    </source>
</evidence>
<accession>A0A6C0H3N6</accession>
<reference evidence="1" key="1">
    <citation type="journal article" date="2020" name="Nature">
        <title>Giant virus diversity and host interactions through global metagenomics.</title>
        <authorList>
            <person name="Schulz F."/>
            <person name="Roux S."/>
            <person name="Paez-Espino D."/>
            <person name="Jungbluth S."/>
            <person name="Walsh D.A."/>
            <person name="Denef V.J."/>
            <person name="McMahon K.D."/>
            <person name="Konstantinidis K.T."/>
            <person name="Eloe-Fadrosh E.A."/>
            <person name="Kyrpides N.C."/>
            <person name="Woyke T."/>
        </authorList>
    </citation>
    <scope>NUCLEOTIDE SEQUENCE</scope>
    <source>
        <strain evidence="1">GVMAG-M-3300023179-62</strain>
    </source>
</reference>
<proteinExistence type="predicted"/>